<dbReference type="PANTHER" id="PTHR30346:SF0">
    <property type="entry name" value="HCA OPERON TRANSCRIPTIONAL ACTIVATOR HCAR"/>
    <property type="match status" value="1"/>
</dbReference>
<dbReference type="Proteomes" id="UP001229251">
    <property type="component" value="Unassembled WGS sequence"/>
</dbReference>
<evidence type="ECO:0000313" key="7">
    <source>
        <dbReference type="Proteomes" id="UP001229251"/>
    </source>
</evidence>
<organism evidence="6 7">
    <name type="scientific">Facklamia hominis</name>
    <dbReference type="NCBI Taxonomy" id="178214"/>
    <lineage>
        <taxon>Bacteria</taxon>
        <taxon>Bacillati</taxon>
        <taxon>Bacillota</taxon>
        <taxon>Bacilli</taxon>
        <taxon>Lactobacillales</taxon>
        <taxon>Aerococcaceae</taxon>
        <taxon>Facklamia</taxon>
    </lineage>
</organism>
<comment type="caution">
    <text evidence="6">The sequence shown here is derived from an EMBL/GenBank/DDBJ whole genome shotgun (WGS) entry which is preliminary data.</text>
</comment>
<dbReference type="InterPro" id="IPR036390">
    <property type="entry name" value="WH_DNA-bd_sf"/>
</dbReference>
<dbReference type="CDD" id="cd05466">
    <property type="entry name" value="PBP2_LTTR_substrate"/>
    <property type="match status" value="1"/>
</dbReference>
<evidence type="ECO:0000259" key="5">
    <source>
        <dbReference type="PROSITE" id="PS50931"/>
    </source>
</evidence>
<evidence type="ECO:0000256" key="2">
    <source>
        <dbReference type="ARBA" id="ARBA00023015"/>
    </source>
</evidence>
<evidence type="ECO:0000256" key="1">
    <source>
        <dbReference type="ARBA" id="ARBA00009437"/>
    </source>
</evidence>
<gene>
    <name evidence="6" type="ORF">QP433_04880</name>
</gene>
<keyword evidence="4" id="KW-0804">Transcription</keyword>
<proteinExistence type="inferred from homology"/>
<reference evidence="6" key="1">
    <citation type="submission" date="2023-05" db="EMBL/GenBank/DDBJ databases">
        <title>Cataloging the Phylogenetic Diversity of Human Bladder Bacteria.</title>
        <authorList>
            <person name="Du J."/>
        </authorList>
    </citation>
    <scope>NUCLEOTIDE SEQUENCE</scope>
    <source>
        <strain evidence="6">UMB1231</strain>
    </source>
</reference>
<keyword evidence="2" id="KW-0805">Transcription regulation</keyword>
<keyword evidence="3" id="KW-0238">DNA-binding</keyword>
<dbReference type="Gene3D" id="3.40.190.290">
    <property type="match status" value="1"/>
</dbReference>
<dbReference type="PROSITE" id="PS50931">
    <property type="entry name" value="HTH_LYSR"/>
    <property type="match status" value="1"/>
</dbReference>
<feature type="domain" description="HTH lysR-type" evidence="5">
    <location>
        <begin position="1"/>
        <end position="58"/>
    </location>
</feature>
<dbReference type="Pfam" id="PF00126">
    <property type="entry name" value="HTH_1"/>
    <property type="match status" value="1"/>
</dbReference>
<evidence type="ECO:0000256" key="4">
    <source>
        <dbReference type="ARBA" id="ARBA00023163"/>
    </source>
</evidence>
<dbReference type="RefSeq" id="WP_129753318.1">
    <property type="nucleotide sequence ID" value="NZ_CAUPDI010000015.1"/>
</dbReference>
<comment type="similarity">
    <text evidence="1">Belongs to the LysR transcriptional regulatory family.</text>
</comment>
<dbReference type="PANTHER" id="PTHR30346">
    <property type="entry name" value="TRANSCRIPTIONAL DUAL REGULATOR HCAR-RELATED"/>
    <property type="match status" value="1"/>
</dbReference>
<dbReference type="Gene3D" id="1.10.10.10">
    <property type="entry name" value="Winged helix-like DNA-binding domain superfamily/Winged helix DNA-binding domain"/>
    <property type="match status" value="1"/>
</dbReference>
<dbReference type="FunFam" id="1.10.10.10:FF:000001">
    <property type="entry name" value="LysR family transcriptional regulator"/>
    <property type="match status" value="1"/>
</dbReference>
<dbReference type="EMBL" id="JASOOE010000007">
    <property type="protein sequence ID" value="MDK7187309.1"/>
    <property type="molecule type" value="Genomic_DNA"/>
</dbReference>
<dbReference type="AlphaFoldDB" id="A0AAJ1V5Q2"/>
<dbReference type="GO" id="GO:0032993">
    <property type="term" value="C:protein-DNA complex"/>
    <property type="evidence" value="ECO:0007669"/>
    <property type="project" value="TreeGrafter"/>
</dbReference>
<evidence type="ECO:0000256" key="3">
    <source>
        <dbReference type="ARBA" id="ARBA00023125"/>
    </source>
</evidence>
<dbReference type="InterPro" id="IPR005119">
    <property type="entry name" value="LysR_subst-bd"/>
</dbReference>
<dbReference type="Pfam" id="PF03466">
    <property type="entry name" value="LysR_substrate"/>
    <property type="match status" value="1"/>
</dbReference>
<accession>A0AAJ1V5Q2</accession>
<dbReference type="InterPro" id="IPR000847">
    <property type="entry name" value="LysR_HTH_N"/>
</dbReference>
<evidence type="ECO:0000313" key="6">
    <source>
        <dbReference type="EMBL" id="MDK7187309.1"/>
    </source>
</evidence>
<dbReference type="SUPFAM" id="SSF53850">
    <property type="entry name" value="Periplasmic binding protein-like II"/>
    <property type="match status" value="1"/>
</dbReference>
<protein>
    <submittedName>
        <fullName evidence="6">LysR family transcriptional regulator</fullName>
    </submittedName>
</protein>
<dbReference type="GO" id="GO:0003700">
    <property type="term" value="F:DNA-binding transcription factor activity"/>
    <property type="evidence" value="ECO:0007669"/>
    <property type="project" value="InterPro"/>
</dbReference>
<dbReference type="SUPFAM" id="SSF46785">
    <property type="entry name" value="Winged helix' DNA-binding domain"/>
    <property type="match status" value="1"/>
</dbReference>
<name>A0AAJ1V5Q2_9LACT</name>
<sequence length="313" mass="36242">MRLEDFQYFRAVATERSLNQAASSLYISQPSLSNAMARLEEELGVQLFIRSSRGITLTSEGEEFLQYANQIMEQVALMERRYNGQSRPGLPLFSVVTQHYAFVVDAFARLLKHYQPSRYQASLKELRTYEVIEEVFQLRSEIGVIYRSKYNHQIINRELNDKHLSFHSLIKTRPYIFAYKNHPLAQKDRITFEDLAPYPRLNFEQGKYNSFYFWEEVHSDLPVDQSITVSDRATIFNLMIGLNGYTISSGIINADLNGEDIIALPLESPEEIEIGYITNDLHQLNPLAQEFIQILHTCLIEGIEKQGNWQAES</sequence>
<dbReference type="InterPro" id="IPR036388">
    <property type="entry name" value="WH-like_DNA-bd_sf"/>
</dbReference>
<dbReference type="GO" id="GO:0003677">
    <property type="term" value="F:DNA binding"/>
    <property type="evidence" value="ECO:0007669"/>
    <property type="project" value="UniProtKB-KW"/>
</dbReference>
<dbReference type="PRINTS" id="PR00039">
    <property type="entry name" value="HTHLYSR"/>
</dbReference>